<dbReference type="InterPro" id="IPR036412">
    <property type="entry name" value="HAD-like_sf"/>
</dbReference>
<keyword evidence="2" id="KW-1185">Reference proteome</keyword>
<dbReference type="OrthoDB" id="27226at2759"/>
<reference evidence="1 2" key="1">
    <citation type="submission" date="2016-08" db="EMBL/GenBank/DDBJ databases">
        <title>Genomes of anaerobic fungi encode conserved fungal cellulosomes for biomass hydrolysis.</title>
        <authorList>
            <consortium name="DOE Joint Genome Institute"/>
            <person name="Haitjema C.H."/>
            <person name="Gilmore S.P."/>
            <person name="Henske J.K."/>
            <person name="Solomon K.V."/>
            <person name="De Groot R."/>
            <person name="Kuo A."/>
            <person name="Mondo S.J."/>
            <person name="Salamov A.A."/>
            <person name="Labutti K."/>
            <person name="Zhao Z."/>
            <person name="Chiniquy J."/>
            <person name="Barry K."/>
            <person name="Brewer H.M."/>
            <person name="Purvine S.O."/>
            <person name="Wright A.T."/>
            <person name="Boxma B."/>
            <person name="Van Alen T."/>
            <person name="Hackstein J.H."/>
            <person name="Baker S.E."/>
            <person name="Grigoriev I.V."/>
            <person name="O'Malley M.A."/>
        </authorList>
    </citation>
    <scope>NUCLEOTIDE SEQUENCE [LARGE SCALE GENOMIC DNA]</scope>
    <source>
        <strain evidence="2">finn</strain>
    </source>
</reference>
<dbReference type="NCBIfam" id="TIGR01484">
    <property type="entry name" value="HAD-SF-IIB"/>
    <property type="match status" value="1"/>
</dbReference>
<dbReference type="NCBIfam" id="TIGR00099">
    <property type="entry name" value="Cof-subfamily"/>
    <property type="match status" value="1"/>
</dbReference>
<dbReference type="AlphaFoldDB" id="A0A1Y1V340"/>
<dbReference type="Gene3D" id="3.30.1240.10">
    <property type="match status" value="1"/>
</dbReference>
<dbReference type="EMBL" id="MCFH01000036">
    <property type="protein sequence ID" value="ORX46211.1"/>
    <property type="molecule type" value="Genomic_DNA"/>
</dbReference>
<dbReference type="SFLD" id="SFLDS00003">
    <property type="entry name" value="Haloacid_Dehalogenase"/>
    <property type="match status" value="1"/>
</dbReference>
<dbReference type="InterPro" id="IPR000150">
    <property type="entry name" value="Cof"/>
</dbReference>
<comment type="caution">
    <text evidence="1">The sequence shown here is derived from an EMBL/GenBank/DDBJ whole genome shotgun (WGS) entry which is preliminary data.</text>
</comment>
<protein>
    <recommendedName>
        <fullName evidence="3">HAD-like protein</fullName>
    </recommendedName>
</protein>
<dbReference type="PROSITE" id="PS01228">
    <property type="entry name" value="COF_1"/>
    <property type="match status" value="1"/>
</dbReference>
<dbReference type="PANTHER" id="PTHR10000:SF8">
    <property type="entry name" value="HAD SUPERFAMILY HYDROLASE-LIKE, TYPE 3"/>
    <property type="match status" value="1"/>
</dbReference>
<dbReference type="GO" id="GO:0005829">
    <property type="term" value="C:cytosol"/>
    <property type="evidence" value="ECO:0007669"/>
    <property type="project" value="TreeGrafter"/>
</dbReference>
<dbReference type="Gene3D" id="3.40.50.1000">
    <property type="entry name" value="HAD superfamily/HAD-like"/>
    <property type="match status" value="1"/>
</dbReference>
<dbReference type="Pfam" id="PF08282">
    <property type="entry name" value="Hydrolase_3"/>
    <property type="match status" value="1"/>
</dbReference>
<dbReference type="STRING" id="1754191.A0A1Y1V340"/>
<dbReference type="SFLD" id="SFLDG01140">
    <property type="entry name" value="C2.B:_Phosphomannomutase_and_P"/>
    <property type="match status" value="1"/>
</dbReference>
<sequence length="290" mass="32958">MDIKLPEASKIKVIATDLDGTLLNSKGRVSERNKTVIRKILEKYPDIHFVIASGRGRPATMRVRQDIGIMDRPNTESILCNGCIIYDSCGNILYQELLPNDLILKIHKIVPSLSESCFEYTSGDDAIFFKEKWSKFAHEMYDEQTITEDMDEFSKKIEANETKINKVCFMVSKPSEINEIVEALDNLKKEYNMELSYTTPIFIEYMPSNINKGSGLIHLMNILNVKKEEIIAFGDGGNDFEFLQNAGWPVAMANANEKLKSYACLITKSNEEDGVADLLEKIFLKEELMN</sequence>
<gene>
    <name evidence="1" type="ORF">BCR36DRAFT_585357</name>
</gene>
<dbReference type="InterPro" id="IPR023214">
    <property type="entry name" value="HAD_sf"/>
</dbReference>
<dbReference type="PANTHER" id="PTHR10000">
    <property type="entry name" value="PHOSPHOSERINE PHOSPHATASE"/>
    <property type="match status" value="1"/>
</dbReference>
<dbReference type="SUPFAM" id="SSF56784">
    <property type="entry name" value="HAD-like"/>
    <property type="match status" value="1"/>
</dbReference>
<dbReference type="InterPro" id="IPR006379">
    <property type="entry name" value="HAD-SF_hydro_IIB"/>
</dbReference>
<organism evidence="1 2">
    <name type="scientific">Piromyces finnis</name>
    <dbReference type="NCBI Taxonomy" id="1754191"/>
    <lineage>
        <taxon>Eukaryota</taxon>
        <taxon>Fungi</taxon>
        <taxon>Fungi incertae sedis</taxon>
        <taxon>Chytridiomycota</taxon>
        <taxon>Chytridiomycota incertae sedis</taxon>
        <taxon>Neocallimastigomycetes</taxon>
        <taxon>Neocallimastigales</taxon>
        <taxon>Neocallimastigaceae</taxon>
        <taxon>Piromyces</taxon>
    </lineage>
</organism>
<evidence type="ECO:0008006" key="3">
    <source>
        <dbReference type="Google" id="ProtNLM"/>
    </source>
</evidence>
<evidence type="ECO:0000313" key="2">
    <source>
        <dbReference type="Proteomes" id="UP000193719"/>
    </source>
</evidence>
<dbReference type="GO" id="GO:0016791">
    <property type="term" value="F:phosphatase activity"/>
    <property type="evidence" value="ECO:0007669"/>
    <property type="project" value="TreeGrafter"/>
</dbReference>
<reference evidence="1 2" key="2">
    <citation type="submission" date="2016-08" db="EMBL/GenBank/DDBJ databases">
        <title>Pervasive Adenine N6-methylation of Active Genes in Fungi.</title>
        <authorList>
            <consortium name="DOE Joint Genome Institute"/>
            <person name="Mondo S.J."/>
            <person name="Dannebaum R.O."/>
            <person name="Kuo R.C."/>
            <person name="Labutti K."/>
            <person name="Haridas S."/>
            <person name="Kuo A."/>
            <person name="Salamov A."/>
            <person name="Ahrendt S.R."/>
            <person name="Lipzen A."/>
            <person name="Sullivan W."/>
            <person name="Andreopoulos W.B."/>
            <person name="Clum A."/>
            <person name="Lindquist E."/>
            <person name="Daum C."/>
            <person name="Ramamoorthy G.K."/>
            <person name="Gryganskyi A."/>
            <person name="Culley D."/>
            <person name="Magnuson J.K."/>
            <person name="James T.Y."/>
            <person name="O'Malley M.A."/>
            <person name="Stajich J.E."/>
            <person name="Spatafora J.W."/>
            <person name="Visel A."/>
            <person name="Grigoriev I.V."/>
        </authorList>
    </citation>
    <scope>NUCLEOTIDE SEQUENCE [LARGE SCALE GENOMIC DNA]</scope>
    <source>
        <strain evidence="2">finn</strain>
    </source>
</reference>
<proteinExistence type="predicted"/>
<dbReference type="GO" id="GO:0000287">
    <property type="term" value="F:magnesium ion binding"/>
    <property type="evidence" value="ECO:0007669"/>
    <property type="project" value="TreeGrafter"/>
</dbReference>
<dbReference type="CDD" id="cd07516">
    <property type="entry name" value="HAD_Pase"/>
    <property type="match status" value="1"/>
</dbReference>
<dbReference type="Proteomes" id="UP000193719">
    <property type="component" value="Unassembled WGS sequence"/>
</dbReference>
<accession>A0A1Y1V340</accession>
<name>A0A1Y1V340_9FUNG</name>
<dbReference type="PROSITE" id="PS01229">
    <property type="entry name" value="COF_2"/>
    <property type="match status" value="1"/>
</dbReference>
<evidence type="ECO:0000313" key="1">
    <source>
        <dbReference type="EMBL" id="ORX46211.1"/>
    </source>
</evidence>